<dbReference type="EMBL" id="MPIN01000010">
    <property type="protein sequence ID" value="OJH36574.1"/>
    <property type="molecule type" value="Genomic_DNA"/>
</dbReference>
<evidence type="ECO:0000313" key="1">
    <source>
        <dbReference type="EMBL" id="OJH36574.1"/>
    </source>
</evidence>
<gene>
    <name evidence="1" type="ORF">BON30_32990</name>
</gene>
<comment type="caution">
    <text evidence="1">The sequence shown here is derived from an EMBL/GenBank/DDBJ whole genome shotgun (WGS) entry which is preliminary data.</text>
</comment>
<name>A0A1L9B2U1_9BACT</name>
<reference evidence="1 2" key="2">
    <citation type="submission" date="2016-12" db="EMBL/GenBank/DDBJ databases">
        <title>Draft Genome Sequence of Cystobacter ferrugineus Strain Cbfe23.</title>
        <authorList>
            <person name="Akbar S."/>
            <person name="Dowd S.E."/>
            <person name="Stevens D.C."/>
        </authorList>
    </citation>
    <scope>NUCLEOTIDE SEQUENCE [LARGE SCALE GENOMIC DNA]</scope>
    <source>
        <strain evidence="1 2">Cbfe23</strain>
    </source>
</reference>
<keyword evidence="2" id="KW-1185">Reference proteome</keyword>
<protein>
    <submittedName>
        <fullName evidence="1">Uncharacterized protein</fullName>
    </submittedName>
</protein>
<proteinExistence type="predicted"/>
<dbReference type="AlphaFoldDB" id="A0A1L9B2U1"/>
<dbReference type="InterPro" id="IPR011754">
    <property type="entry name" value="Mxa_paralog_2268"/>
</dbReference>
<dbReference type="Pfam" id="PF09544">
    <property type="entry name" value="DUF2381"/>
    <property type="match status" value="1"/>
</dbReference>
<dbReference type="Proteomes" id="UP000182229">
    <property type="component" value="Unassembled WGS sequence"/>
</dbReference>
<reference evidence="2" key="1">
    <citation type="submission" date="2016-11" db="EMBL/GenBank/DDBJ databases">
        <authorList>
            <person name="Shukria A."/>
            <person name="Stevens D.C."/>
        </authorList>
    </citation>
    <scope>NUCLEOTIDE SEQUENCE [LARGE SCALE GENOMIC DNA]</scope>
    <source>
        <strain evidence="2">Cbfe23</strain>
    </source>
</reference>
<sequence>MVRRSLGAAGRIGECRRPEGLAPCAVRHTARGAGMPGGERRTRGRSFQAARPGLRAHLGRGQTHPTSRVTLEPLARCTPTGFSSTVLWALLATGDSAGEREPNVRTLLLPDPSRGQVPTLHVGERLTTVLRLEQACVPARTTLLGWEGRFEPVLCHGRAVYLHPVRELAPEDRFLLRVTLADGTEWPFTVAGREHGSHRHPVDQQVEVFTEPEGVEDLRAALSRRCATRRSWRSRWRGTSARRPRWTMPGPRSWPMGG</sequence>
<organism evidence="1 2">
    <name type="scientific">Cystobacter ferrugineus</name>
    <dbReference type="NCBI Taxonomy" id="83449"/>
    <lineage>
        <taxon>Bacteria</taxon>
        <taxon>Pseudomonadati</taxon>
        <taxon>Myxococcota</taxon>
        <taxon>Myxococcia</taxon>
        <taxon>Myxococcales</taxon>
        <taxon>Cystobacterineae</taxon>
        <taxon>Archangiaceae</taxon>
        <taxon>Cystobacter</taxon>
    </lineage>
</organism>
<accession>A0A1L9B2U1</accession>
<dbReference type="STRING" id="83449.BON30_32990"/>
<evidence type="ECO:0000313" key="2">
    <source>
        <dbReference type="Proteomes" id="UP000182229"/>
    </source>
</evidence>